<keyword evidence="1" id="KW-0732">Signal</keyword>
<accession>A0ABR6BWD3</accession>
<evidence type="ECO:0000313" key="3">
    <source>
        <dbReference type="Proteomes" id="UP000517916"/>
    </source>
</evidence>
<evidence type="ECO:0008006" key="4">
    <source>
        <dbReference type="Google" id="ProtNLM"/>
    </source>
</evidence>
<protein>
    <recommendedName>
        <fullName evidence="4">Secreted protein</fullName>
    </recommendedName>
</protein>
<proteinExistence type="predicted"/>
<name>A0ABR6BWD3_9PSEU</name>
<feature type="chain" id="PRO_5046973106" description="Secreted protein" evidence="1">
    <location>
        <begin position="29"/>
        <end position="286"/>
    </location>
</feature>
<organism evidence="2 3">
    <name type="scientific">Kutzneria viridogrisea</name>
    <dbReference type="NCBI Taxonomy" id="47990"/>
    <lineage>
        <taxon>Bacteria</taxon>
        <taxon>Bacillati</taxon>
        <taxon>Actinomycetota</taxon>
        <taxon>Actinomycetes</taxon>
        <taxon>Pseudonocardiales</taxon>
        <taxon>Pseudonocardiaceae</taxon>
        <taxon>Kutzneria</taxon>
    </lineage>
</organism>
<evidence type="ECO:0000256" key="1">
    <source>
        <dbReference type="SAM" id="SignalP"/>
    </source>
</evidence>
<dbReference type="RefSeq" id="WP_025354056.1">
    <property type="nucleotide sequence ID" value="NZ_BAAABQ010000015.1"/>
</dbReference>
<dbReference type="Proteomes" id="UP000517916">
    <property type="component" value="Unassembled WGS sequence"/>
</dbReference>
<gene>
    <name evidence="2" type="ORF">BC739_008466</name>
</gene>
<keyword evidence="3" id="KW-1185">Reference proteome</keyword>
<reference evidence="2 3" key="1">
    <citation type="submission" date="2020-08" db="EMBL/GenBank/DDBJ databases">
        <title>Genomic Encyclopedia of Archaeal and Bacterial Type Strains, Phase II (KMG-II): from individual species to whole genera.</title>
        <authorList>
            <person name="Goeker M."/>
        </authorList>
    </citation>
    <scope>NUCLEOTIDE SEQUENCE [LARGE SCALE GENOMIC DNA]</scope>
    <source>
        <strain evidence="2 3">DSM 43850</strain>
    </source>
</reference>
<evidence type="ECO:0000313" key="2">
    <source>
        <dbReference type="EMBL" id="MBA8931219.1"/>
    </source>
</evidence>
<comment type="caution">
    <text evidence="2">The sequence shown here is derived from an EMBL/GenBank/DDBJ whole genome shotgun (WGS) entry which is preliminary data.</text>
</comment>
<dbReference type="EMBL" id="JACJID010000008">
    <property type="protein sequence ID" value="MBA8931219.1"/>
    <property type="molecule type" value="Genomic_DNA"/>
</dbReference>
<sequence>MRTWLRRGIPAALLAGSVLTLAAGTASAASTPLGDPTGLLPTVGKVAKIVEQKGLPPLPGTTDIHLPTMPIGQHQRALPVPGLGDGLSLSNLHLNGGDLSKLTGLPAAGQPRDLPTLSDGLSLSNIQFNDQKLPKPALGQLAGGQRSLDPSKIAISGVPTQDLPVVPNMPIDLLPQVGDTGRSLPDLTAAGPVDTSLVQHLVHPDLSHLPLTTVDQQRSLPGLGLSHLHGVTELLGIAGEEHVHTLPAHTDGRSLVPTSGDLAVANALLGKLGHTPRLPVSGLLPA</sequence>
<feature type="signal peptide" evidence="1">
    <location>
        <begin position="1"/>
        <end position="28"/>
    </location>
</feature>